<dbReference type="AlphaFoldDB" id="A0A9Q0AII1"/>
<gene>
    <name evidence="1" type="ORF">JX265_013661</name>
</gene>
<sequence length="74" mass="8460">MLSQMMVAMTGFWFVDHQCVWFELGNTLTNLQRACICIAIFSIAARLAQSAVRRRRTTRGRDRAAVKMGPLTRK</sequence>
<evidence type="ECO:0000313" key="1">
    <source>
        <dbReference type="EMBL" id="KAI1849275.1"/>
    </source>
</evidence>
<dbReference type="EMBL" id="JAFIMR010000078">
    <property type="protein sequence ID" value="KAI1849275.1"/>
    <property type="molecule type" value="Genomic_DNA"/>
</dbReference>
<dbReference type="Proteomes" id="UP000829685">
    <property type="component" value="Unassembled WGS sequence"/>
</dbReference>
<reference evidence="1" key="1">
    <citation type="submission" date="2021-03" db="EMBL/GenBank/DDBJ databases">
        <title>Revisited historic fungal species revealed as producer of novel bioactive compounds through whole genome sequencing and comparative genomics.</title>
        <authorList>
            <person name="Vignolle G.A."/>
            <person name="Hochenegger N."/>
            <person name="Mach R.L."/>
            <person name="Mach-Aigner A.R."/>
            <person name="Javad Rahimi M."/>
            <person name="Salim K.A."/>
            <person name="Chan C.M."/>
            <person name="Lim L.B.L."/>
            <person name="Cai F."/>
            <person name="Druzhinina I.S."/>
            <person name="U'Ren J.M."/>
            <person name="Derntl C."/>
        </authorList>
    </citation>
    <scope>NUCLEOTIDE SEQUENCE</scope>
    <source>
        <strain evidence="1">TUCIM 5799</strain>
    </source>
</reference>
<proteinExistence type="predicted"/>
<accession>A0A9Q0AII1</accession>
<name>A0A9Q0AII1_9PEZI</name>
<comment type="caution">
    <text evidence="1">The sequence shown here is derived from an EMBL/GenBank/DDBJ whole genome shotgun (WGS) entry which is preliminary data.</text>
</comment>
<evidence type="ECO:0000313" key="2">
    <source>
        <dbReference type="Proteomes" id="UP000829685"/>
    </source>
</evidence>
<keyword evidence="2" id="KW-1185">Reference proteome</keyword>
<protein>
    <submittedName>
        <fullName evidence="1">Uncharacterized protein</fullName>
    </submittedName>
</protein>
<organism evidence="1 2">
    <name type="scientific">Neoarthrinium moseri</name>
    <dbReference type="NCBI Taxonomy" id="1658444"/>
    <lineage>
        <taxon>Eukaryota</taxon>
        <taxon>Fungi</taxon>
        <taxon>Dikarya</taxon>
        <taxon>Ascomycota</taxon>
        <taxon>Pezizomycotina</taxon>
        <taxon>Sordariomycetes</taxon>
        <taxon>Xylariomycetidae</taxon>
        <taxon>Amphisphaeriales</taxon>
        <taxon>Apiosporaceae</taxon>
        <taxon>Neoarthrinium</taxon>
    </lineage>
</organism>